<dbReference type="KEGG" id="ppel:H6H00_25035"/>
<organism evidence="3 4">
    <name type="scientific">Pseudonocardia petroleophila</name>
    <dbReference type="NCBI Taxonomy" id="37331"/>
    <lineage>
        <taxon>Bacteria</taxon>
        <taxon>Bacillati</taxon>
        <taxon>Actinomycetota</taxon>
        <taxon>Actinomycetes</taxon>
        <taxon>Pseudonocardiales</taxon>
        <taxon>Pseudonocardiaceae</taxon>
        <taxon>Pseudonocardia</taxon>
    </lineage>
</organism>
<evidence type="ECO:0000313" key="3">
    <source>
        <dbReference type="EMBL" id="QNG51375.1"/>
    </source>
</evidence>
<dbReference type="Gene3D" id="2.30.30.440">
    <property type="entry name" value="Domain of unknown function DUF1918"/>
    <property type="match status" value="1"/>
</dbReference>
<dbReference type="SUPFAM" id="SSF50118">
    <property type="entry name" value="Cell growth inhibitor/plasmid maintenance toxic component"/>
    <property type="match status" value="1"/>
</dbReference>
<evidence type="ECO:0000259" key="2">
    <source>
        <dbReference type="Pfam" id="PF08940"/>
    </source>
</evidence>
<gene>
    <name evidence="3" type="ORF">H6H00_25035</name>
</gene>
<proteinExistence type="predicted"/>
<sequence>MSERTTTHDGDWLVVPLPPLERGWRWARIVEQLAGAGPARFRVRWVGNDRDSVVVPPDGYRIESAAEWPEPPSSAIGLWPHPADDPVPDPS</sequence>
<dbReference type="RefSeq" id="WP_185718130.1">
    <property type="nucleotide sequence ID" value="NZ_BAAAWI010000001.1"/>
</dbReference>
<name>A0A7G7MF14_9PSEU</name>
<evidence type="ECO:0000256" key="1">
    <source>
        <dbReference type="SAM" id="MobiDB-lite"/>
    </source>
</evidence>
<dbReference type="Pfam" id="PF08940">
    <property type="entry name" value="DUF1918"/>
    <property type="match status" value="1"/>
</dbReference>
<keyword evidence="4" id="KW-1185">Reference proteome</keyword>
<feature type="domain" description="DUF1918" evidence="2">
    <location>
        <begin position="8"/>
        <end position="57"/>
    </location>
</feature>
<dbReference type="AlphaFoldDB" id="A0A7G7MF14"/>
<dbReference type="EMBL" id="CP060131">
    <property type="protein sequence ID" value="QNG51375.1"/>
    <property type="molecule type" value="Genomic_DNA"/>
</dbReference>
<dbReference type="InterPro" id="IPR015035">
    <property type="entry name" value="DUF1918"/>
</dbReference>
<dbReference type="Proteomes" id="UP000515728">
    <property type="component" value="Chromosome"/>
</dbReference>
<accession>A0A7G7MF14</accession>
<feature type="region of interest" description="Disordered" evidence="1">
    <location>
        <begin position="67"/>
        <end position="91"/>
    </location>
</feature>
<reference evidence="3 4" key="1">
    <citation type="submission" date="2020-08" db="EMBL/GenBank/DDBJ databases">
        <authorList>
            <person name="Mo P."/>
        </authorList>
    </citation>
    <scope>NUCLEOTIDE SEQUENCE [LARGE SCALE GENOMIC DNA]</scope>
    <source>
        <strain evidence="3 4">CGMCC 4.1532</strain>
    </source>
</reference>
<evidence type="ECO:0000313" key="4">
    <source>
        <dbReference type="Proteomes" id="UP000515728"/>
    </source>
</evidence>
<protein>
    <submittedName>
        <fullName evidence="3">DUF1918 domain-containing protein</fullName>
    </submittedName>
</protein>